<dbReference type="Gene3D" id="3.30.2130.10">
    <property type="entry name" value="VC0802-like"/>
    <property type="match status" value="1"/>
</dbReference>
<gene>
    <name evidence="18" type="ORF">H9X83_11585</name>
</gene>
<evidence type="ECO:0000256" key="3">
    <source>
        <dbReference type="ARBA" id="ARBA00004986"/>
    </source>
</evidence>
<dbReference type="CDD" id="cd04913">
    <property type="entry name" value="ACT_AKii-LysC-BS-like_1"/>
    <property type="match status" value="1"/>
</dbReference>
<keyword evidence="16" id="KW-0175">Coiled coil</keyword>
<keyword evidence="11" id="KW-0220">Diaminopimelate biosynthesis</keyword>
<keyword evidence="7 14" id="KW-0808">Transferase</keyword>
<evidence type="ECO:0000256" key="9">
    <source>
        <dbReference type="ARBA" id="ARBA00022777"/>
    </source>
</evidence>
<evidence type="ECO:0000256" key="10">
    <source>
        <dbReference type="ARBA" id="ARBA00022840"/>
    </source>
</evidence>
<dbReference type="NCBIfam" id="TIGR00656">
    <property type="entry name" value="asp_kin_monofn"/>
    <property type="match status" value="1"/>
</dbReference>
<dbReference type="PROSITE" id="PS51671">
    <property type="entry name" value="ACT"/>
    <property type="match status" value="1"/>
</dbReference>
<comment type="caution">
    <text evidence="18">The sequence shown here is derived from an EMBL/GenBank/DDBJ whole genome shotgun (WGS) entry which is preliminary data.</text>
</comment>
<dbReference type="NCBIfam" id="NF005155">
    <property type="entry name" value="PRK06635.1-4"/>
    <property type="match status" value="1"/>
</dbReference>
<comment type="pathway">
    <text evidence="2 15">Amino-acid biosynthesis; L-lysine biosynthesis via DAP pathway; (S)-tetrahydrodipicolinate from L-aspartate: step 1/4.</text>
</comment>
<dbReference type="CDD" id="cd04923">
    <property type="entry name" value="ACT_AK-LysC-DapG-like_2"/>
    <property type="match status" value="1"/>
</dbReference>
<organism evidence="18 19">
    <name type="scientific">Anaerotignum lactatifermentans</name>
    <dbReference type="NCBI Taxonomy" id="160404"/>
    <lineage>
        <taxon>Bacteria</taxon>
        <taxon>Bacillati</taxon>
        <taxon>Bacillota</taxon>
        <taxon>Clostridia</taxon>
        <taxon>Lachnospirales</taxon>
        <taxon>Anaerotignaceae</taxon>
        <taxon>Anaerotignum</taxon>
    </lineage>
</organism>
<dbReference type="SUPFAM" id="SSF55021">
    <property type="entry name" value="ACT-like"/>
    <property type="match status" value="2"/>
</dbReference>
<proteinExistence type="inferred from homology"/>
<dbReference type="InterPro" id="IPR045865">
    <property type="entry name" value="ACT-like_dom_sf"/>
</dbReference>
<dbReference type="GO" id="GO:0004072">
    <property type="term" value="F:aspartate kinase activity"/>
    <property type="evidence" value="ECO:0007669"/>
    <property type="project" value="UniProtKB-EC"/>
</dbReference>
<dbReference type="InterPro" id="IPR001048">
    <property type="entry name" value="Asp/Glu/Uridylate_kinase"/>
</dbReference>
<dbReference type="InterPro" id="IPR036393">
    <property type="entry name" value="AceGlu_kinase-like_sf"/>
</dbReference>
<dbReference type="RefSeq" id="WP_205132937.1">
    <property type="nucleotide sequence ID" value="NZ_JACSNT010000003.1"/>
</dbReference>
<dbReference type="InterPro" id="IPR002912">
    <property type="entry name" value="ACT_dom"/>
</dbReference>
<evidence type="ECO:0000256" key="7">
    <source>
        <dbReference type="ARBA" id="ARBA00022679"/>
    </source>
</evidence>
<dbReference type="PANTHER" id="PTHR21499:SF3">
    <property type="entry name" value="ASPARTOKINASE"/>
    <property type="match status" value="1"/>
</dbReference>
<keyword evidence="10" id="KW-0067">ATP-binding</keyword>
<keyword evidence="12" id="KW-0457">Lysine biosynthesis</keyword>
<evidence type="ECO:0000256" key="16">
    <source>
        <dbReference type="SAM" id="Coils"/>
    </source>
</evidence>
<dbReference type="PIRSF" id="PIRSF000726">
    <property type="entry name" value="Asp_kin"/>
    <property type="match status" value="1"/>
</dbReference>
<dbReference type="Pfam" id="PF00696">
    <property type="entry name" value="AA_kinase"/>
    <property type="match status" value="1"/>
</dbReference>
<accession>A0ABS2GBD5</accession>
<evidence type="ECO:0000256" key="12">
    <source>
        <dbReference type="ARBA" id="ARBA00023154"/>
    </source>
</evidence>
<evidence type="ECO:0000256" key="14">
    <source>
        <dbReference type="RuleBase" id="RU003448"/>
    </source>
</evidence>
<sequence>MLVVQKYGGSSVADAERVFNVARRIMKTKEEGNDVVVVLSAQGKTTDGLIAKAKEINPKASRREMDMLLVTGEQQSVALMAMAINALGGRAVSLNAVQVGIETTNNYSNARIRKIHSERIENELERGNIVLVTGFQGVNMLGDMTTLGRGGSDTSAVALAAALNADICEIYTDVEGVYTADPRVVKDARKLDEISYDEMLELASLGAKVLHCRSVEVAKKYNVKLVVRSSLSDAEGTEVKEECKMERMLVSGVAADKNVSRISVLGVKDEPGKAFEIFDLMAKEKVSVDIILQSNGYDGRQDISFTIGQDDLDIAIKALEENKERLTAQEIAYDNNVAKLSIVGAGMASNPGVAAMFFEAMYDSGVNIQMISTSEIKITVLIAEKDIDEAMVAVHDKFKIASVNMRRD</sequence>
<keyword evidence="8" id="KW-0547">Nucleotide-binding</keyword>
<dbReference type="PROSITE" id="PS00324">
    <property type="entry name" value="ASPARTOKINASE"/>
    <property type="match status" value="1"/>
</dbReference>
<evidence type="ECO:0000256" key="5">
    <source>
        <dbReference type="ARBA" id="ARBA00010122"/>
    </source>
</evidence>
<comment type="similarity">
    <text evidence="5 14">Belongs to the aspartokinase family.</text>
</comment>
<evidence type="ECO:0000256" key="6">
    <source>
        <dbReference type="ARBA" id="ARBA00022605"/>
    </source>
</evidence>
<comment type="pathway">
    <text evidence="4 15">Amino-acid biosynthesis; L-threonine biosynthesis; L-threonine from L-aspartate: step 1/5.</text>
</comment>
<dbReference type="SUPFAM" id="SSF53633">
    <property type="entry name" value="Carbamate kinase-like"/>
    <property type="match status" value="1"/>
</dbReference>
<dbReference type="CDD" id="cd04261">
    <property type="entry name" value="AAK_AKii-LysC-BS"/>
    <property type="match status" value="1"/>
</dbReference>
<dbReference type="NCBIfam" id="NF005154">
    <property type="entry name" value="PRK06635.1-2"/>
    <property type="match status" value="1"/>
</dbReference>
<evidence type="ECO:0000256" key="4">
    <source>
        <dbReference type="ARBA" id="ARBA00005139"/>
    </source>
</evidence>
<evidence type="ECO:0000313" key="18">
    <source>
        <dbReference type="EMBL" id="MBM6878789.1"/>
    </source>
</evidence>
<comment type="catalytic activity">
    <reaction evidence="13 14">
        <text>L-aspartate + ATP = 4-phospho-L-aspartate + ADP</text>
        <dbReference type="Rhea" id="RHEA:23776"/>
        <dbReference type="ChEBI" id="CHEBI:29991"/>
        <dbReference type="ChEBI" id="CHEBI:30616"/>
        <dbReference type="ChEBI" id="CHEBI:57535"/>
        <dbReference type="ChEBI" id="CHEBI:456216"/>
        <dbReference type="EC" id="2.7.2.4"/>
    </reaction>
</comment>
<reference evidence="18 19" key="1">
    <citation type="journal article" date="2021" name="Sci. Rep.">
        <title>The distribution of antibiotic resistance genes in chicken gut microbiota commensals.</title>
        <authorList>
            <person name="Juricova H."/>
            <person name="Matiasovicova J."/>
            <person name="Kubasova T."/>
            <person name="Cejkova D."/>
            <person name="Rychlik I."/>
        </authorList>
    </citation>
    <scope>NUCLEOTIDE SEQUENCE [LARGE SCALE GENOMIC DNA]</scope>
    <source>
        <strain evidence="18 19">An431b</strain>
    </source>
</reference>
<dbReference type="InterPro" id="IPR041740">
    <property type="entry name" value="AKii-LysC-BS"/>
</dbReference>
<comment type="pathway">
    <text evidence="3 15">Amino-acid biosynthesis; L-methionine biosynthesis via de novo pathway; L-homoserine from L-aspartate: step 1/3.</text>
</comment>
<dbReference type="NCBIfam" id="TIGR00657">
    <property type="entry name" value="asp_kinases"/>
    <property type="match status" value="1"/>
</dbReference>
<dbReference type="EMBL" id="JACSNV010000022">
    <property type="protein sequence ID" value="MBM6878789.1"/>
    <property type="molecule type" value="Genomic_DNA"/>
</dbReference>
<evidence type="ECO:0000259" key="17">
    <source>
        <dbReference type="PROSITE" id="PS51671"/>
    </source>
</evidence>
<dbReference type="InterPro" id="IPR018042">
    <property type="entry name" value="Aspartate_kinase_CS"/>
</dbReference>
<dbReference type="InterPro" id="IPR054352">
    <property type="entry name" value="ACT_Aspartokinase"/>
</dbReference>
<feature type="domain" description="ACT" evidence="17">
    <location>
        <begin position="262"/>
        <end position="345"/>
    </location>
</feature>
<feature type="coiled-coil region" evidence="16">
    <location>
        <begin position="309"/>
        <end position="336"/>
    </location>
</feature>
<evidence type="ECO:0000256" key="8">
    <source>
        <dbReference type="ARBA" id="ARBA00022741"/>
    </source>
</evidence>
<name>A0ABS2GBD5_9FIRM</name>
<evidence type="ECO:0000256" key="11">
    <source>
        <dbReference type="ARBA" id="ARBA00022915"/>
    </source>
</evidence>
<keyword evidence="9 14" id="KW-0418">Kinase</keyword>
<protein>
    <recommendedName>
        <fullName evidence="14">Aspartokinase</fullName>
        <ecNumber evidence="14">2.7.2.4</ecNumber>
    </recommendedName>
</protein>
<evidence type="ECO:0000313" key="19">
    <source>
        <dbReference type="Proteomes" id="UP000729290"/>
    </source>
</evidence>
<comment type="function">
    <text evidence="1">Catalyzes the phosphorylation of the beta-carboxyl group of aspartic acid with ATP to yield 4-phospho-L-aspartate, which is involved in the branched biosynthetic pathway leading to the biosynthesis of amino acids threonine, isoleucine and methionine.</text>
</comment>
<dbReference type="InterPro" id="IPR001341">
    <property type="entry name" value="Asp_kinase"/>
</dbReference>
<dbReference type="PANTHER" id="PTHR21499">
    <property type="entry name" value="ASPARTATE KINASE"/>
    <property type="match status" value="1"/>
</dbReference>
<keyword evidence="19" id="KW-1185">Reference proteome</keyword>
<evidence type="ECO:0000256" key="2">
    <source>
        <dbReference type="ARBA" id="ARBA00004766"/>
    </source>
</evidence>
<dbReference type="EC" id="2.7.2.4" evidence="14"/>
<dbReference type="Proteomes" id="UP000729290">
    <property type="component" value="Unassembled WGS sequence"/>
</dbReference>
<keyword evidence="6 15" id="KW-0028">Amino-acid biosynthesis</keyword>
<evidence type="ECO:0000256" key="1">
    <source>
        <dbReference type="ARBA" id="ARBA00003121"/>
    </source>
</evidence>
<evidence type="ECO:0000256" key="13">
    <source>
        <dbReference type="ARBA" id="ARBA00047872"/>
    </source>
</evidence>
<dbReference type="Pfam" id="PF22468">
    <property type="entry name" value="ACT_9"/>
    <property type="match status" value="2"/>
</dbReference>
<dbReference type="Gene3D" id="3.40.1160.10">
    <property type="entry name" value="Acetylglutamate kinase-like"/>
    <property type="match status" value="1"/>
</dbReference>
<evidence type="ECO:0000256" key="15">
    <source>
        <dbReference type="RuleBase" id="RU004249"/>
    </source>
</evidence>
<dbReference type="InterPro" id="IPR005260">
    <property type="entry name" value="Asp_kin_monofn"/>
</dbReference>